<dbReference type="GO" id="GO:0016757">
    <property type="term" value="F:glycosyltransferase activity"/>
    <property type="evidence" value="ECO:0007669"/>
    <property type="project" value="UniProtKB-KW"/>
</dbReference>
<gene>
    <name evidence="4" type="primary">epsJ_1</name>
    <name evidence="4" type="ORF">CLORY_00490</name>
</gene>
<dbReference type="Proteomes" id="UP000190080">
    <property type="component" value="Unassembled WGS sequence"/>
</dbReference>
<keyword evidence="2 4" id="KW-0808">Transferase</keyword>
<evidence type="ECO:0000256" key="2">
    <source>
        <dbReference type="ARBA" id="ARBA00022679"/>
    </source>
</evidence>
<evidence type="ECO:0000256" key="1">
    <source>
        <dbReference type="ARBA" id="ARBA00022676"/>
    </source>
</evidence>
<accession>A0A1V4IYS0</accession>
<reference evidence="4 5" key="1">
    <citation type="submission" date="2017-03" db="EMBL/GenBank/DDBJ databases">
        <title>Genome sequence of Clostridium oryzae DSM 28571.</title>
        <authorList>
            <person name="Poehlein A."/>
            <person name="Daniel R."/>
        </authorList>
    </citation>
    <scope>NUCLEOTIDE SEQUENCE [LARGE SCALE GENOMIC DNA]</scope>
    <source>
        <strain evidence="4 5">DSM 28571</strain>
    </source>
</reference>
<dbReference type="CDD" id="cd00761">
    <property type="entry name" value="Glyco_tranf_GTA_type"/>
    <property type="match status" value="1"/>
</dbReference>
<evidence type="ECO:0000313" key="5">
    <source>
        <dbReference type="Proteomes" id="UP000190080"/>
    </source>
</evidence>
<dbReference type="EC" id="2.4.-.-" evidence="4"/>
<proteinExistence type="predicted"/>
<dbReference type="InterPro" id="IPR029044">
    <property type="entry name" value="Nucleotide-diphossugar_trans"/>
</dbReference>
<dbReference type="InterPro" id="IPR001173">
    <property type="entry name" value="Glyco_trans_2-like"/>
</dbReference>
<dbReference type="STRING" id="1450648.CLORY_00490"/>
<protein>
    <submittedName>
        <fullName evidence="4">Putative glycosyltransferase EpsJ</fullName>
        <ecNumber evidence="4">2.4.-.-</ecNumber>
    </submittedName>
</protein>
<dbReference type="SUPFAM" id="SSF53448">
    <property type="entry name" value="Nucleotide-diphospho-sugar transferases"/>
    <property type="match status" value="1"/>
</dbReference>
<dbReference type="PANTHER" id="PTHR22916">
    <property type="entry name" value="GLYCOSYLTRANSFERASE"/>
    <property type="match status" value="1"/>
</dbReference>
<feature type="domain" description="Glycosyltransferase 2-like" evidence="3">
    <location>
        <begin position="7"/>
        <end position="162"/>
    </location>
</feature>
<name>A0A1V4IYS0_9CLOT</name>
<evidence type="ECO:0000313" key="4">
    <source>
        <dbReference type="EMBL" id="OPJ65049.1"/>
    </source>
</evidence>
<keyword evidence="5" id="KW-1185">Reference proteome</keyword>
<comment type="caution">
    <text evidence="4">The sequence shown here is derived from an EMBL/GenBank/DDBJ whole genome shotgun (WGS) entry which is preliminary data.</text>
</comment>
<organism evidence="4 5">
    <name type="scientific">Clostridium oryzae</name>
    <dbReference type="NCBI Taxonomy" id="1450648"/>
    <lineage>
        <taxon>Bacteria</taxon>
        <taxon>Bacillati</taxon>
        <taxon>Bacillota</taxon>
        <taxon>Clostridia</taxon>
        <taxon>Eubacteriales</taxon>
        <taxon>Clostridiaceae</taxon>
        <taxon>Clostridium</taxon>
    </lineage>
</organism>
<dbReference type="AlphaFoldDB" id="A0A1V4IYS0"/>
<dbReference type="OrthoDB" id="9785185at2"/>
<evidence type="ECO:0000259" key="3">
    <source>
        <dbReference type="Pfam" id="PF00535"/>
    </source>
</evidence>
<dbReference type="EMBL" id="MZGV01000001">
    <property type="protein sequence ID" value="OPJ65049.1"/>
    <property type="molecule type" value="Genomic_DNA"/>
</dbReference>
<dbReference type="RefSeq" id="WP_079421574.1">
    <property type="nucleotide sequence ID" value="NZ_MZGV01000001.1"/>
</dbReference>
<dbReference type="Gene3D" id="3.90.550.10">
    <property type="entry name" value="Spore Coat Polysaccharide Biosynthesis Protein SpsA, Chain A"/>
    <property type="match status" value="1"/>
</dbReference>
<dbReference type="Pfam" id="PF00535">
    <property type="entry name" value="Glycos_transf_2"/>
    <property type="match status" value="1"/>
</dbReference>
<keyword evidence="1 4" id="KW-0328">Glycosyltransferase</keyword>
<sequence>MDRVLFSIIVPVYNTEKYVYKTINSIINQSFKDFEAILINDGSCDNSIAIAESLLLDSKINYKIVNQKHKGVSAARNEGIAVSQGKYLYFLDSDDYVDYNLLEMAASEIDNREPDIVFWNFDKVDENYNVVRRYNQNFITHLEQLTGEQLFINVLKEKVNFQISSAVYKKRIIEENNIRFYENCGSGEDEEFYLKVIYKAERTLYIDEDFFHHIIRKNTVNSCIAISNAAAFETFNRLAKYLENLHADKNFVWMVIYNKCPKEIIFSCNRIINRMETNRKNIDIPVDENMKKCLKRFKMWQFSLKELKCYIGIRIFLLNKDIYVALYKHVGKLRRFPAFSILIERKMMILWRRE</sequence>
<dbReference type="PANTHER" id="PTHR22916:SF51">
    <property type="entry name" value="GLYCOSYLTRANSFERASE EPSH-RELATED"/>
    <property type="match status" value="1"/>
</dbReference>